<sequence length="86" mass="9586">MIDQKEANYYQNYIPSTQGAKIRILPAVQYLPSPHSPGKNTYSMAETFMGTISDSQNKGYLDDFFNQKKELSLAITGGAFFPGVRS</sequence>
<reference evidence="1" key="1">
    <citation type="submission" date="2018-07" db="EMBL/GenBank/DDBJ databases">
        <authorList>
            <consortium name="Genoscope - CEA"/>
            <person name="William W."/>
        </authorList>
    </citation>
    <scope>NUCLEOTIDE SEQUENCE</scope>
    <source>
        <strain evidence="1">IK1</strain>
    </source>
</reference>
<protein>
    <submittedName>
        <fullName evidence="1">Uncharacterized protein</fullName>
    </submittedName>
</protein>
<name>A0A653AAK3_UNCDX</name>
<gene>
    <name evidence="1" type="ORF">TRIP_B350128</name>
</gene>
<accession>A0A653AAK3</accession>
<dbReference type="EMBL" id="UPXX01000029">
    <property type="protein sequence ID" value="VBB44958.1"/>
    <property type="molecule type" value="Genomic_DNA"/>
</dbReference>
<proteinExistence type="predicted"/>
<organism evidence="1">
    <name type="scientific">Uncultured Desulfatiglans sp</name>
    <dbReference type="NCBI Taxonomy" id="1748965"/>
    <lineage>
        <taxon>Bacteria</taxon>
        <taxon>Pseudomonadati</taxon>
        <taxon>Thermodesulfobacteriota</taxon>
        <taxon>Desulfobacteria</taxon>
        <taxon>Desulfatiglandales</taxon>
        <taxon>Desulfatiglandaceae</taxon>
        <taxon>Desulfatiglans</taxon>
        <taxon>environmental samples</taxon>
    </lineage>
</organism>
<evidence type="ECO:0000313" key="1">
    <source>
        <dbReference type="EMBL" id="VBB44958.1"/>
    </source>
</evidence>
<dbReference type="AlphaFoldDB" id="A0A653AAK3"/>